<dbReference type="Gene3D" id="3.40.50.1390">
    <property type="entry name" value="Resolvase, N-terminal catalytic domain"/>
    <property type="match status" value="1"/>
</dbReference>
<dbReference type="InterPro" id="IPR025827">
    <property type="entry name" value="Zn_ribbon_recom_dom"/>
</dbReference>
<keyword evidence="1" id="KW-0175">Coiled coil</keyword>
<feature type="domain" description="Recombinase" evidence="3">
    <location>
        <begin position="210"/>
        <end position="334"/>
    </location>
</feature>
<evidence type="ECO:0000313" key="4">
    <source>
        <dbReference type="EMBL" id="MCQ4042456.1"/>
    </source>
</evidence>
<organism evidence="4 5">
    <name type="scientific">Streptantibioticus rubrisoli</name>
    <dbReference type="NCBI Taxonomy" id="1387313"/>
    <lineage>
        <taxon>Bacteria</taxon>
        <taxon>Bacillati</taxon>
        <taxon>Actinomycetota</taxon>
        <taxon>Actinomycetes</taxon>
        <taxon>Kitasatosporales</taxon>
        <taxon>Streptomycetaceae</taxon>
        <taxon>Streptantibioticus</taxon>
    </lineage>
</organism>
<dbReference type="PROSITE" id="PS51737">
    <property type="entry name" value="RECOMBINASE_DNA_BIND"/>
    <property type="match status" value="1"/>
</dbReference>
<dbReference type="InterPro" id="IPR038109">
    <property type="entry name" value="DNA_bind_recomb_sf"/>
</dbReference>
<name>A0ABT1PAT1_9ACTN</name>
<protein>
    <submittedName>
        <fullName evidence="4">Recombinase family protein</fullName>
    </submittedName>
</protein>
<dbReference type="PANTHER" id="PTHR30461">
    <property type="entry name" value="DNA-INVERTASE FROM LAMBDOID PROPHAGE"/>
    <property type="match status" value="1"/>
</dbReference>
<dbReference type="RefSeq" id="WP_255926641.1">
    <property type="nucleotide sequence ID" value="NZ_JANFNH010000007.1"/>
</dbReference>
<feature type="region of interest" description="Disordered" evidence="2">
    <location>
        <begin position="186"/>
        <end position="214"/>
    </location>
</feature>
<dbReference type="Pfam" id="PF13408">
    <property type="entry name" value="Zn_ribbon_recom"/>
    <property type="match status" value="1"/>
</dbReference>
<dbReference type="Proteomes" id="UP001206206">
    <property type="component" value="Unassembled WGS sequence"/>
</dbReference>
<dbReference type="Pfam" id="PF00239">
    <property type="entry name" value="Resolvase"/>
    <property type="match status" value="1"/>
</dbReference>
<dbReference type="InterPro" id="IPR011109">
    <property type="entry name" value="DNA_bind_recombinase_dom"/>
</dbReference>
<gene>
    <name evidence="4" type="ORF">NON19_10510</name>
</gene>
<dbReference type="SMART" id="SM00857">
    <property type="entry name" value="Resolvase"/>
    <property type="match status" value="1"/>
</dbReference>
<dbReference type="Gene3D" id="3.90.1750.20">
    <property type="entry name" value="Putative Large Serine Recombinase, Chain B, Domain 2"/>
    <property type="match status" value="1"/>
</dbReference>
<evidence type="ECO:0000256" key="1">
    <source>
        <dbReference type="SAM" id="Coils"/>
    </source>
</evidence>
<dbReference type="PANTHER" id="PTHR30461:SF23">
    <property type="entry name" value="DNA RECOMBINASE-RELATED"/>
    <property type="match status" value="1"/>
</dbReference>
<feature type="coiled-coil region" evidence="1">
    <location>
        <begin position="454"/>
        <end position="481"/>
    </location>
</feature>
<evidence type="ECO:0000313" key="5">
    <source>
        <dbReference type="Proteomes" id="UP001206206"/>
    </source>
</evidence>
<dbReference type="EMBL" id="JANFNH010000007">
    <property type="protein sequence ID" value="MCQ4042456.1"/>
    <property type="molecule type" value="Genomic_DNA"/>
</dbReference>
<evidence type="ECO:0000259" key="3">
    <source>
        <dbReference type="PROSITE" id="PS51737"/>
    </source>
</evidence>
<dbReference type="InterPro" id="IPR036162">
    <property type="entry name" value="Resolvase-like_N_sf"/>
</dbReference>
<dbReference type="InterPro" id="IPR006119">
    <property type="entry name" value="Resolv_N"/>
</dbReference>
<keyword evidence="5" id="KW-1185">Reference proteome</keyword>
<reference evidence="4 5" key="1">
    <citation type="submission" date="2022-06" db="EMBL/GenBank/DDBJ databases">
        <title>Draft genome sequence of type strain Streptomyces rubrisoli DSM 42083.</title>
        <authorList>
            <person name="Duangmal K."/>
            <person name="Klaysubun C."/>
        </authorList>
    </citation>
    <scope>NUCLEOTIDE SEQUENCE [LARGE SCALE GENOMIC DNA]</scope>
    <source>
        <strain evidence="4 5">DSM 42083</strain>
    </source>
</reference>
<proteinExistence type="predicted"/>
<dbReference type="SUPFAM" id="SSF53041">
    <property type="entry name" value="Resolvase-like"/>
    <property type="match status" value="1"/>
</dbReference>
<dbReference type="InterPro" id="IPR050639">
    <property type="entry name" value="SSR_resolvase"/>
</dbReference>
<accession>A0ABT1PAT1</accession>
<comment type="caution">
    <text evidence="4">The sequence shown here is derived from an EMBL/GenBank/DDBJ whole genome shotgun (WGS) entry which is preliminary data.</text>
</comment>
<evidence type="ECO:0000256" key="2">
    <source>
        <dbReference type="SAM" id="MobiDB-lite"/>
    </source>
</evidence>
<dbReference type="CDD" id="cd00338">
    <property type="entry name" value="Ser_Recombinase"/>
    <property type="match status" value="1"/>
</dbReference>
<dbReference type="Pfam" id="PF07508">
    <property type="entry name" value="Recombinase"/>
    <property type="match status" value="1"/>
</dbReference>
<sequence>MSDELIQRAQWGHFDGMNFAVLTRLSTEETEGEELEPDGKSANRYMTGRDIKSTAEQEKDSREFIEARGGRVVFVYTEPDTSAWKRRRVRLPDGRVAYRVVRPVFEGALGDLKAGRAPNGERVDGLIVYDVDRLTRDPRHLEDAIETVEHYHRPIIDITGTLDLLTDNGRAMARVIVAMANKQSADTSRRVKRKHKAMQQKGIPAGGTRPFGWKEDRRTVEPDQAKLIRDAAKRLIDGAPWYAIVAEWNEKGIVSAKGKKWSVRVLQEVMSNPRICGYRSRTAVEFNPETGTESWSIVAVYDDEGKPVVGQHQPILTVAEWQAITAILEEGPKRGSGHNARKYLLTGTLRCGKDNCGAKLRAMKAPPSHGKPEGHFYYMCAGKATGQGCGGVSIAGPQTDELVKKLLIAHHEEQAKRRQAVTAAEPWPKEEQLARVHEDIEDLKQARRNRQISAERYYRDLAEYEAEEQQLKKARNAWQRKALANQGRPIDIAKEWARPDITLAEKRAYVEQAFTAIVVLPVGKGSRVPLRERLVPLTAESD</sequence>